<reference evidence="4" key="1">
    <citation type="submission" date="2018-01" db="EMBL/GenBank/DDBJ databases">
        <authorList>
            <person name="Mao J.F."/>
        </authorList>
    </citation>
    <scope>NUCLEOTIDE SEQUENCE</scope>
    <source>
        <strain evidence="4">Huo1</strain>
        <tissue evidence="4">Leaf</tissue>
    </source>
</reference>
<dbReference type="EMBL" id="PNBA02000020">
    <property type="protein sequence ID" value="KAG6388330.1"/>
    <property type="molecule type" value="Genomic_DNA"/>
</dbReference>
<protein>
    <submittedName>
        <fullName evidence="4">Uncharacterized protein</fullName>
    </submittedName>
</protein>
<dbReference type="EMBL" id="PNBA02000020">
    <property type="protein sequence ID" value="KAG6388328.1"/>
    <property type="molecule type" value="Genomic_DNA"/>
</dbReference>
<dbReference type="Pfam" id="PF02458">
    <property type="entry name" value="Transferase"/>
    <property type="match status" value="2"/>
</dbReference>
<dbReference type="PANTHER" id="PTHR31623:SF33">
    <property type="entry name" value="STEMMADENINE O-ACETYLTRANSFERASE-LIKE"/>
    <property type="match status" value="1"/>
</dbReference>
<comment type="similarity">
    <text evidence="1">Belongs to the plant acyltransferase family.</text>
</comment>
<keyword evidence="6" id="KW-1185">Reference proteome</keyword>
<evidence type="ECO:0000313" key="5">
    <source>
        <dbReference type="EMBL" id="KAG6388330.1"/>
    </source>
</evidence>
<sequence>MLLLYPFSKPNWSVPSRVDVVTALICKCFMEAVAEEDEPKPLVMAHSVNLRRRAVPPFPEDSFGNFVWTPVAVCNNPKEKKLRELLGLNEVDFGWGKPVWLSGNVADNSESETVGNGNFVTLIDTRGGGIEACVIFDKKYIAKFEENDHIRKYAHVNPGLV</sequence>
<reference evidence="4" key="2">
    <citation type="submission" date="2020-08" db="EMBL/GenBank/DDBJ databases">
        <title>Plant Genome Project.</title>
        <authorList>
            <person name="Zhang R.-G."/>
        </authorList>
    </citation>
    <scope>NUCLEOTIDE SEQUENCE</scope>
    <source>
        <strain evidence="4">Huo1</strain>
        <tissue evidence="4">Leaf</tissue>
    </source>
</reference>
<proteinExistence type="inferred from homology"/>
<evidence type="ECO:0000313" key="4">
    <source>
        <dbReference type="EMBL" id="KAG6388328.1"/>
    </source>
</evidence>
<dbReference type="GO" id="GO:0016746">
    <property type="term" value="F:acyltransferase activity"/>
    <property type="evidence" value="ECO:0007669"/>
    <property type="project" value="UniProtKB-KW"/>
</dbReference>
<accession>A0A8X8W558</accession>
<organism evidence="4">
    <name type="scientific">Salvia splendens</name>
    <name type="common">Scarlet sage</name>
    <dbReference type="NCBI Taxonomy" id="180675"/>
    <lineage>
        <taxon>Eukaryota</taxon>
        <taxon>Viridiplantae</taxon>
        <taxon>Streptophyta</taxon>
        <taxon>Embryophyta</taxon>
        <taxon>Tracheophyta</taxon>
        <taxon>Spermatophyta</taxon>
        <taxon>Magnoliopsida</taxon>
        <taxon>eudicotyledons</taxon>
        <taxon>Gunneridae</taxon>
        <taxon>Pentapetalae</taxon>
        <taxon>asterids</taxon>
        <taxon>lamiids</taxon>
        <taxon>Lamiales</taxon>
        <taxon>Lamiaceae</taxon>
        <taxon>Nepetoideae</taxon>
        <taxon>Mentheae</taxon>
        <taxon>Salviinae</taxon>
        <taxon>Salvia</taxon>
        <taxon>Salvia subgen. Calosphace</taxon>
        <taxon>core Calosphace</taxon>
    </lineage>
</organism>
<keyword evidence="3" id="KW-0012">Acyltransferase</keyword>
<keyword evidence="2" id="KW-0808">Transferase</keyword>
<evidence type="ECO:0000256" key="1">
    <source>
        <dbReference type="ARBA" id="ARBA00009861"/>
    </source>
</evidence>
<name>A0A8X8W558_SALSN</name>
<comment type="caution">
    <text evidence="4">The sequence shown here is derived from an EMBL/GenBank/DDBJ whole genome shotgun (WGS) entry which is preliminary data.</text>
</comment>
<dbReference type="AlphaFoldDB" id="A0A8X8W558"/>
<evidence type="ECO:0000313" key="6">
    <source>
        <dbReference type="Proteomes" id="UP000298416"/>
    </source>
</evidence>
<dbReference type="OrthoDB" id="671439at2759"/>
<gene>
    <name evidence="4" type="ORF">SASPL_149753</name>
    <name evidence="5" type="ORF">SASPL_149755</name>
</gene>
<dbReference type="PANTHER" id="PTHR31623">
    <property type="entry name" value="F21J9.9"/>
    <property type="match status" value="1"/>
</dbReference>
<dbReference type="Proteomes" id="UP000298416">
    <property type="component" value="Unassembled WGS sequence"/>
</dbReference>
<evidence type="ECO:0000256" key="3">
    <source>
        <dbReference type="ARBA" id="ARBA00023315"/>
    </source>
</evidence>
<evidence type="ECO:0000256" key="2">
    <source>
        <dbReference type="ARBA" id="ARBA00022679"/>
    </source>
</evidence>